<gene>
    <name evidence="3" type="ORF">CLV45_3926</name>
</gene>
<keyword evidence="1" id="KW-0802">TPR repeat</keyword>
<dbReference type="RefSeq" id="WP_100338156.1">
    <property type="nucleotide sequence ID" value="NZ_PGFA01000003.1"/>
</dbReference>
<name>A0A2M9B5P2_9BACT</name>
<feature type="chain" id="PRO_5014676770" description="Transglutaminase superfamily protein" evidence="2">
    <location>
        <begin position="23"/>
        <end position="518"/>
    </location>
</feature>
<feature type="repeat" description="TPR" evidence="1">
    <location>
        <begin position="232"/>
        <end position="265"/>
    </location>
</feature>
<protein>
    <recommendedName>
        <fullName evidence="5">Transglutaminase superfamily protein</fullName>
    </recommendedName>
</protein>
<comment type="caution">
    <text evidence="3">The sequence shown here is derived from an EMBL/GenBank/DDBJ whole genome shotgun (WGS) entry which is preliminary data.</text>
</comment>
<keyword evidence="4" id="KW-1185">Reference proteome</keyword>
<sequence>MLQLLRYSALTLAGLAALPALAQTTAPAYHSPLTYASAFEKAALAPEAPRTEHEYLAQLLAVNPTSTDAELQQAERRLADFYTQLDATKLTTKPLAKQVRSIFELAHQRFLTKYEDAATFDQTVQGGVYNCVSASALYALIFEHYHLPYVIRQKPTHVYLVADPEASNITVETTAPTFGYFLPDTKFKKAYVEYLVEGKLVSQAEVQQKGVEEIFKQKFQADKTISLPQLISLQYYNQGILALQADDAAKAYQALQKAEKLYPATETKYLLTQSLASRLQGNSYNKLEDVQLLAEFYARQPTKYRDECVNDFKGMTQKFLLERGDTATYRGVYRTFMTSVADTATRNTLSYVYYMQRGRMLALQQRGSEAFPLLLQAYRYNQVSPELQGLISAVVQDEINVHRNSVGLLRRLDKLTADYPFLRGSAPMQRAYLYSYGRAAYDAFADNKRTEGKKYLTAFEQAYARKEATIESQLVANIYLAASIASGKANDVAGAKAYARKGLAYEPTNTDLKRIASY</sequence>
<dbReference type="InterPro" id="IPR019734">
    <property type="entry name" value="TPR_rpt"/>
</dbReference>
<evidence type="ECO:0000256" key="2">
    <source>
        <dbReference type="SAM" id="SignalP"/>
    </source>
</evidence>
<reference evidence="3 4" key="1">
    <citation type="submission" date="2017-11" db="EMBL/GenBank/DDBJ databases">
        <title>Genomic Encyclopedia of Archaeal and Bacterial Type Strains, Phase II (KMG-II): From Individual Species to Whole Genera.</title>
        <authorList>
            <person name="Goeker M."/>
        </authorList>
    </citation>
    <scope>NUCLEOTIDE SEQUENCE [LARGE SCALE GENOMIC DNA]</scope>
    <source>
        <strain evidence="3 4">DSM 11115</strain>
    </source>
</reference>
<evidence type="ECO:0008006" key="5">
    <source>
        <dbReference type="Google" id="ProtNLM"/>
    </source>
</evidence>
<dbReference type="OrthoDB" id="1418365at2"/>
<dbReference type="AlphaFoldDB" id="A0A2M9B5P2"/>
<evidence type="ECO:0000313" key="4">
    <source>
        <dbReference type="Proteomes" id="UP000228535"/>
    </source>
</evidence>
<keyword evidence="2" id="KW-0732">Signal</keyword>
<evidence type="ECO:0000256" key="1">
    <source>
        <dbReference type="PROSITE-ProRule" id="PRU00339"/>
    </source>
</evidence>
<proteinExistence type="predicted"/>
<organism evidence="3 4">
    <name type="scientific">Hymenobacter chitinivorans DSM 11115</name>
    <dbReference type="NCBI Taxonomy" id="1121954"/>
    <lineage>
        <taxon>Bacteria</taxon>
        <taxon>Pseudomonadati</taxon>
        <taxon>Bacteroidota</taxon>
        <taxon>Cytophagia</taxon>
        <taxon>Cytophagales</taxon>
        <taxon>Hymenobacteraceae</taxon>
        <taxon>Hymenobacter</taxon>
    </lineage>
</organism>
<dbReference type="Proteomes" id="UP000228535">
    <property type="component" value="Unassembled WGS sequence"/>
</dbReference>
<dbReference type="PROSITE" id="PS50005">
    <property type="entry name" value="TPR"/>
    <property type="match status" value="1"/>
</dbReference>
<dbReference type="EMBL" id="PGFA01000003">
    <property type="protein sequence ID" value="PJJ53266.1"/>
    <property type="molecule type" value="Genomic_DNA"/>
</dbReference>
<evidence type="ECO:0000313" key="3">
    <source>
        <dbReference type="EMBL" id="PJJ53266.1"/>
    </source>
</evidence>
<accession>A0A2M9B5P2</accession>
<feature type="signal peptide" evidence="2">
    <location>
        <begin position="1"/>
        <end position="22"/>
    </location>
</feature>